<name>A0AAW1PKU5_9CHLO</name>
<protein>
    <recommendedName>
        <fullName evidence="2">DUF1279 domain-containing protein</fullName>
    </recommendedName>
</protein>
<dbReference type="PANTHER" id="PTHR21377">
    <property type="entry name" value="PROTEIN FAM210B, MITOCHONDRIAL"/>
    <property type="match status" value="1"/>
</dbReference>
<gene>
    <name evidence="3" type="ORF">WJX72_002244</name>
</gene>
<dbReference type="AlphaFoldDB" id="A0AAW1PKU5"/>
<keyword evidence="1" id="KW-0812">Transmembrane</keyword>
<accession>A0AAW1PKU5</accession>
<dbReference type="Pfam" id="PF06916">
    <property type="entry name" value="FAM210A-B_dom"/>
    <property type="match status" value="1"/>
</dbReference>
<sequence length="167" mass="17545">MTGCLLSCVREHFVQVQVSCQAADCSPSSQAAELDPASTTEKYGLEAGLFKVFTSKDSSGKSKGDQAKELLKKYGSAYLITSISFAIVSFAVCYALVSSGVNVAALLEKVGLKVSDTSERVGTFALAYAAHKALSPVRFPPTVALTPVVASWLGKKPAEQADNDKSS</sequence>
<comment type="caution">
    <text evidence="3">The sequence shown here is derived from an EMBL/GenBank/DDBJ whole genome shotgun (WGS) entry which is preliminary data.</text>
</comment>
<dbReference type="GO" id="GO:0005739">
    <property type="term" value="C:mitochondrion"/>
    <property type="evidence" value="ECO:0007669"/>
    <property type="project" value="TreeGrafter"/>
</dbReference>
<evidence type="ECO:0000313" key="4">
    <source>
        <dbReference type="Proteomes" id="UP001489004"/>
    </source>
</evidence>
<dbReference type="Proteomes" id="UP001489004">
    <property type="component" value="Unassembled WGS sequence"/>
</dbReference>
<keyword evidence="4" id="KW-1185">Reference proteome</keyword>
<proteinExistence type="predicted"/>
<dbReference type="EMBL" id="JALJOR010000011">
    <property type="protein sequence ID" value="KAK9808703.1"/>
    <property type="molecule type" value="Genomic_DNA"/>
</dbReference>
<dbReference type="InterPro" id="IPR045866">
    <property type="entry name" value="FAM210A/B-like"/>
</dbReference>
<feature type="transmembrane region" description="Helical" evidence="1">
    <location>
        <begin position="77"/>
        <end position="97"/>
    </location>
</feature>
<feature type="domain" description="DUF1279" evidence="2">
    <location>
        <begin position="66"/>
        <end position="148"/>
    </location>
</feature>
<reference evidence="3 4" key="1">
    <citation type="journal article" date="2024" name="Nat. Commun.">
        <title>Phylogenomics reveals the evolutionary origins of lichenization in chlorophyte algae.</title>
        <authorList>
            <person name="Puginier C."/>
            <person name="Libourel C."/>
            <person name="Otte J."/>
            <person name="Skaloud P."/>
            <person name="Haon M."/>
            <person name="Grisel S."/>
            <person name="Petersen M."/>
            <person name="Berrin J.G."/>
            <person name="Delaux P.M."/>
            <person name="Dal Grande F."/>
            <person name="Keller J."/>
        </authorList>
    </citation>
    <scope>NUCLEOTIDE SEQUENCE [LARGE SCALE GENOMIC DNA]</scope>
    <source>
        <strain evidence="3 4">SAG 2043</strain>
    </source>
</reference>
<organism evidence="3 4">
    <name type="scientific">[Myrmecia] bisecta</name>
    <dbReference type="NCBI Taxonomy" id="41462"/>
    <lineage>
        <taxon>Eukaryota</taxon>
        <taxon>Viridiplantae</taxon>
        <taxon>Chlorophyta</taxon>
        <taxon>core chlorophytes</taxon>
        <taxon>Trebouxiophyceae</taxon>
        <taxon>Trebouxiales</taxon>
        <taxon>Trebouxiaceae</taxon>
        <taxon>Myrmecia</taxon>
    </lineage>
</organism>
<evidence type="ECO:0000313" key="3">
    <source>
        <dbReference type="EMBL" id="KAK9808703.1"/>
    </source>
</evidence>
<evidence type="ECO:0000256" key="1">
    <source>
        <dbReference type="SAM" id="Phobius"/>
    </source>
</evidence>
<keyword evidence="1" id="KW-0472">Membrane</keyword>
<dbReference type="PANTHER" id="PTHR21377:SF20">
    <property type="entry name" value="OS04G0416000 PROTEIN"/>
    <property type="match status" value="1"/>
</dbReference>
<dbReference type="InterPro" id="IPR009688">
    <property type="entry name" value="FAM210A/B-like_dom"/>
</dbReference>
<evidence type="ECO:0000259" key="2">
    <source>
        <dbReference type="Pfam" id="PF06916"/>
    </source>
</evidence>
<keyword evidence="1" id="KW-1133">Transmembrane helix</keyword>